<reference evidence="1" key="1">
    <citation type="submission" date="2019-12" db="EMBL/GenBank/DDBJ databases">
        <title>Genome sequencing and annotation of Brassica cretica.</title>
        <authorList>
            <person name="Studholme D.J."/>
            <person name="Sarris P."/>
        </authorList>
    </citation>
    <scope>NUCLEOTIDE SEQUENCE</scope>
    <source>
        <strain evidence="1">PFS-109/04</strain>
        <tissue evidence="1">Leaf</tissue>
    </source>
</reference>
<dbReference type="Proteomes" id="UP000712600">
    <property type="component" value="Unassembled WGS sequence"/>
</dbReference>
<name>A0A8S9Q567_BRACR</name>
<dbReference type="Gene3D" id="3.40.50.300">
    <property type="entry name" value="P-loop containing nucleotide triphosphate hydrolases"/>
    <property type="match status" value="1"/>
</dbReference>
<proteinExistence type="predicted"/>
<dbReference type="PANTHER" id="PTHR11017">
    <property type="entry name" value="LEUCINE-RICH REPEAT-CONTAINING PROTEIN"/>
    <property type="match status" value="1"/>
</dbReference>
<dbReference type="AlphaFoldDB" id="A0A8S9Q567"/>
<dbReference type="PANTHER" id="PTHR11017:SF230">
    <property type="entry name" value="ADP-RIBOSYL CYCLASE_CYCLIC ADP-RIBOSE HYDROLASE"/>
    <property type="match status" value="1"/>
</dbReference>
<dbReference type="EMBL" id="QGKX02001290">
    <property type="protein sequence ID" value="KAF3536916.1"/>
    <property type="molecule type" value="Genomic_DNA"/>
</dbReference>
<dbReference type="SUPFAM" id="SSF52540">
    <property type="entry name" value="P-loop containing nucleoside triphosphate hydrolases"/>
    <property type="match status" value="1"/>
</dbReference>
<sequence>MVHSNNDRLEHDVAFLKAVLDDTVADIHHHQSITTSLRFGIFDFSKREVNAESQIREIKSKLILQSEQVKIIGIVGPAGIGKTTTARVLYNQLSPGFPFITLLENIKGSYEKPCGNDYQRGSFEIFCHYAFGRKSPDNGFEMLTWEVTGLAGNLPLGLRIMGSYLRGMSSEYWINSLPRLRIRMHRLLKQMGREIVKKQSLEEPGKRQFLWDANEIFDVLEGNTGTTGNLLGISLFTSWGEEIHINFDVDYILLICLPEKALTSPISLYFYGDGFKTLPDCIRSLSRLSELDVTGCRMGVHDKTSKVQGCGVRLLEEVTYCILDGKETEDEGCRGINIEANNENASGEDEEMEDEGMDINIEAENETEEGEGAESALDEYAETSSRKRMRISKHNHAGELNSTRNVLGFAGLKCFIWNKDYSLWKTKLLHQESLSMSKHRQMSRDKTRTIRLALCNPQD</sequence>
<organism evidence="1 2">
    <name type="scientific">Brassica cretica</name>
    <name type="common">Mustard</name>
    <dbReference type="NCBI Taxonomy" id="69181"/>
    <lineage>
        <taxon>Eukaryota</taxon>
        <taxon>Viridiplantae</taxon>
        <taxon>Streptophyta</taxon>
        <taxon>Embryophyta</taxon>
        <taxon>Tracheophyta</taxon>
        <taxon>Spermatophyta</taxon>
        <taxon>Magnoliopsida</taxon>
        <taxon>eudicotyledons</taxon>
        <taxon>Gunneridae</taxon>
        <taxon>Pentapetalae</taxon>
        <taxon>rosids</taxon>
        <taxon>malvids</taxon>
        <taxon>Brassicales</taxon>
        <taxon>Brassicaceae</taxon>
        <taxon>Brassiceae</taxon>
        <taxon>Brassica</taxon>
    </lineage>
</organism>
<gene>
    <name evidence="1" type="ORF">F2Q69_00019021</name>
</gene>
<evidence type="ECO:0000313" key="2">
    <source>
        <dbReference type="Proteomes" id="UP000712600"/>
    </source>
</evidence>
<dbReference type="GO" id="GO:0006952">
    <property type="term" value="P:defense response"/>
    <property type="evidence" value="ECO:0007669"/>
    <property type="project" value="InterPro"/>
</dbReference>
<accession>A0A8S9Q567</accession>
<evidence type="ECO:0000313" key="1">
    <source>
        <dbReference type="EMBL" id="KAF3536916.1"/>
    </source>
</evidence>
<dbReference type="InterPro" id="IPR044974">
    <property type="entry name" value="Disease_R_plants"/>
</dbReference>
<dbReference type="PRINTS" id="PR00364">
    <property type="entry name" value="DISEASERSIST"/>
</dbReference>
<protein>
    <recommendedName>
        <fullName evidence="3">NB-ARC domain-containing protein</fullName>
    </recommendedName>
</protein>
<comment type="caution">
    <text evidence="1">The sequence shown here is derived from an EMBL/GenBank/DDBJ whole genome shotgun (WGS) entry which is preliminary data.</text>
</comment>
<evidence type="ECO:0008006" key="3">
    <source>
        <dbReference type="Google" id="ProtNLM"/>
    </source>
</evidence>
<dbReference type="InterPro" id="IPR027417">
    <property type="entry name" value="P-loop_NTPase"/>
</dbReference>